<accession>A0ACC1D4K6</accession>
<dbReference type="EMBL" id="CM034395">
    <property type="protein sequence ID" value="KAJ0178853.1"/>
    <property type="molecule type" value="Genomic_DNA"/>
</dbReference>
<reference evidence="1 2" key="1">
    <citation type="journal article" date="2021" name="Front. Genet.">
        <title>Chromosome-Level Genome Assembly Reveals Significant Gene Expansion in the Toll and IMD Signaling Pathways of Dendrolimus kikuchii.</title>
        <authorList>
            <person name="Zhou J."/>
            <person name="Wu P."/>
            <person name="Xiong Z."/>
            <person name="Liu N."/>
            <person name="Zhao N."/>
            <person name="Ji M."/>
            <person name="Qiu Y."/>
            <person name="Yang B."/>
        </authorList>
    </citation>
    <scope>NUCLEOTIDE SEQUENCE [LARGE SCALE GENOMIC DNA]</scope>
    <source>
        <strain evidence="1">Ann1</strain>
    </source>
</reference>
<proteinExistence type="predicted"/>
<keyword evidence="2" id="KW-1185">Reference proteome</keyword>
<evidence type="ECO:0000313" key="2">
    <source>
        <dbReference type="Proteomes" id="UP000824533"/>
    </source>
</evidence>
<protein>
    <submittedName>
        <fullName evidence="1">Uncharacterized protein</fullName>
    </submittedName>
</protein>
<name>A0ACC1D4K6_9NEOP</name>
<sequence length="577" mass="66350">MCIKNDSFATNISALFASNELIAVAAKIAHFNYNWQYATFVFFNTTVICAEEFIRLYRSNVIVGRGSFRPNFASRTRQFVVLGNNVANIEYMLHWMMQYQFDNTGKFIILCTSNIHADCKETQAIETFWHYKITNVIYLKVELKEVTGYTYYPLYDNNCKTDIPVKIKNITHAYQNTNIFSEKLKNLNKCEIIASTVIQKPYMNIVNGKPTGTDGDLLNLIAEGLNAHLKVMTPRYGDNWGKLERNNTWSGSLGDVYYDFANFSMTSSALTATRASNFQMSISYNSVNIVWISHPPSTKPAALKLMYPFQPSALVALTISFTVVVLCALFTKSEIWLSVRRTLKIDRCENCIILYSWMACMGIPLSRLPNKRTHLFIIIIWIWYCLLLRTFYQVRLINVLKGRFCYEGFKTLDEVITSKYTFGGAGSLIDYYIDDPIIYSNWINIKVRDIMSTIFNISRGMKFVLATNKPTVKIISKEHKINIHILPEIVSSTPTVIFFKKFSPLVDSVNRIMSHLTEAGFSDKLYKSHTSTKTLFENTNYPEAIKLVHYTGCYAILFLGWTVSVLLFFMEIYFGKR</sequence>
<organism evidence="1 2">
    <name type="scientific">Dendrolimus kikuchii</name>
    <dbReference type="NCBI Taxonomy" id="765133"/>
    <lineage>
        <taxon>Eukaryota</taxon>
        <taxon>Metazoa</taxon>
        <taxon>Ecdysozoa</taxon>
        <taxon>Arthropoda</taxon>
        <taxon>Hexapoda</taxon>
        <taxon>Insecta</taxon>
        <taxon>Pterygota</taxon>
        <taxon>Neoptera</taxon>
        <taxon>Endopterygota</taxon>
        <taxon>Lepidoptera</taxon>
        <taxon>Glossata</taxon>
        <taxon>Ditrysia</taxon>
        <taxon>Bombycoidea</taxon>
        <taxon>Lasiocampidae</taxon>
        <taxon>Dendrolimus</taxon>
    </lineage>
</organism>
<evidence type="ECO:0000313" key="1">
    <source>
        <dbReference type="EMBL" id="KAJ0178853.1"/>
    </source>
</evidence>
<comment type="caution">
    <text evidence="1">The sequence shown here is derived from an EMBL/GenBank/DDBJ whole genome shotgun (WGS) entry which is preliminary data.</text>
</comment>
<gene>
    <name evidence="1" type="ORF">K1T71_005628</name>
</gene>
<dbReference type="Proteomes" id="UP000824533">
    <property type="component" value="Linkage Group LG09"/>
</dbReference>